<evidence type="ECO:0000256" key="3">
    <source>
        <dbReference type="ARBA" id="ARBA00023125"/>
    </source>
</evidence>
<keyword evidence="2" id="KW-0805">Transcription regulation</keyword>
<evidence type="ECO:0000256" key="5">
    <source>
        <dbReference type="ARBA" id="ARBA00023242"/>
    </source>
</evidence>
<evidence type="ECO:0000256" key="6">
    <source>
        <dbReference type="SAM" id="MobiDB-lite"/>
    </source>
</evidence>
<dbReference type="InterPro" id="IPR003650">
    <property type="entry name" value="Orange_dom"/>
</dbReference>
<organism evidence="9">
    <name type="scientific">Pyrrhocoris apterus</name>
    <name type="common">Sap sucking bug</name>
    <name type="synonym">Cimex apterus</name>
    <dbReference type="NCBI Taxonomy" id="37000"/>
    <lineage>
        <taxon>Eukaryota</taxon>
        <taxon>Metazoa</taxon>
        <taxon>Ecdysozoa</taxon>
        <taxon>Arthropoda</taxon>
        <taxon>Hexapoda</taxon>
        <taxon>Insecta</taxon>
        <taxon>Pterygota</taxon>
        <taxon>Neoptera</taxon>
        <taxon>Paraneoptera</taxon>
        <taxon>Hemiptera</taxon>
        <taxon>Heteroptera</taxon>
        <taxon>Panheteroptera</taxon>
        <taxon>Pentatomomorpha</taxon>
        <taxon>Pyrrhocoroidea</taxon>
        <taxon>Pyrrhocoridae</taxon>
        <taxon>Pyrrhocoris</taxon>
    </lineage>
</organism>
<dbReference type="PROSITE" id="PS50888">
    <property type="entry name" value="BHLH"/>
    <property type="match status" value="1"/>
</dbReference>
<sequence>MMEHTCWDDTAIKYESHINFTAANTSEDDDYSYGKKKLSRDPLSHRIIEKRRRDRMNNCLADLSRLIPQDYMKKGRGRVEKTEIIEMAIRHMKHLMSHPCAEGTCCKTEDATSETENLARSYRLGYHDCLTETLHFLVDSEGYLASGSLCNQLATHLSQHCDNIISSEGLRTELCRLKEDNTAGYMMSGSGSSGGGQESGSDSSCLTQLSSVNNVSPTSSNSDKCSSVESKCSIESGYKFKNLIQRRFENSIPGPSPPTSSLVPGFALSPRGHYYLPICLDPGLVPREELQGDGEVILHPVTISVNFRPPPLPPPTPKQGCEEREEVAQGGLVSYQPPPPAQDFSTKSFYVI</sequence>
<keyword evidence="3" id="KW-0238">DNA-binding</keyword>
<dbReference type="CDD" id="cd11440">
    <property type="entry name" value="bHLH-O_Cwo_like"/>
    <property type="match status" value="1"/>
</dbReference>
<evidence type="ECO:0000256" key="2">
    <source>
        <dbReference type="ARBA" id="ARBA00023015"/>
    </source>
</evidence>
<evidence type="ECO:0000256" key="1">
    <source>
        <dbReference type="ARBA" id="ARBA00004123"/>
    </source>
</evidence>
<feature type="region of interest" description="Disordered" evidence="6">
    <location>
        <begin position="186"/>
        <end position="205"/>
    </location>
</feature>
<dbReference type="GO" id="GO:0003677">
    <property type="term" value="F:DNA binding"/>
    <property type="evidence" value="ECO:0007669"/>
    <property type="project" value="UniProtKB-KW"/>
</dbReference>
<dbReference type="SUPFAM" id="SSF47459">
    <property type="entry name" value="HLH, helix-loop-helix DNA-binding domain"/>
    <property type="match status" value="1"/>
</dbReference>
<name>A0A8K1ZRI0_PYRAP</name>
<dbReference type="SMART" id="SM00353">
    <property type="entry name" value="HLH"/>
    <property type="match status" value="1"/>
</dbReference>
<feature type="domain" description="Orange" evidence="8">
    <location>
        <begin position="122"/>
        <end position="157"/>
    </location>
</feature>
<dbReference type="PROSITE" id="PS51054">
    <property type="entry name" value="ORANGE"/>
    <property type="match status" value="1"/>
</dbReference>
<dbReference type="Gene3D" id="6.10.250.980">
    <property type="match status" value="1"/>
</dbReference>
<dbReference type="GO" id="GO:0005634">
    <property type="term" value="C:nucleus"/>
    <property type="evidence" value="ECO:0007669"/>
    <property type="project" value="UniProtKB-SubCell"/>
</dbReference>
<accession>A0A8K1ZRI0</accession>
<dbReference type="InterPro" id="IPR050370">
    <property type="entry name" value="HES_HEY"/>
</dbReference>
<evidence type="ECO:0000259" key="7">
    <source>
        <dbReference type="PROSITE" id="PS50888"/>
    </source>
</evidence>
<dbReference type="PANTHER" id="PTHR10985">
    <property type="entry name" value="BASIC HELIX-LOOP-HELIX TRANSCRIPTION FACTOR, HES-RELATED"/>
    <property type="match status" value="1"/>
</dbReference>
<dbReference type="Pfam" id="PF07527">
    <property type="entry name" value="Hairy_orange"/>
    <property type="match status" value="1"/>
</dbReference>
<dbReference type="Gene3D" id="4.10.280.10">
    <property type="entry name" value="Helix-loop-helix DNA-binding domain"/>
    <property type="match status" value="1"/>
</dbReference>
<dbReference type="GO" id="GO:0006355">
    <property type="term" value="P:regulation of DNA-templated transcription"/>
    <property type="evidence" value="ECO:0007669"/>
    <property type="project" value="InterPro"/>
</dbReference>
<evidence type="ECO:0000256" key="4">
    <source>
        <dbReference type="ARBA" id="ARBA00023163"/>
    </source>
</evidence>
<dbReference type="InterPro" id="IPR011598">
    <property type="entry name" value="bHLH_dom"/>
</dbReference>
<keyword evidence="5" id="KW-0539">Nucleus</keyword>
<dbReference type="Pfam" id="PF00010">
    <property type="entry name" value="HLH"/>
    <property type="match status" value="1"/>
</dbReference>
<dbReference type="AlphaFoldDB" id="A0A8K1ZRI0"/>
<gene>
    <name evidence="9" type="primary">cwo</name>
</gene>
<dbReference type="InterPro" id="IPR036638">
    <property type="entry name" value="HLH_DNA-bd_sf"/>
</dbReference>
<proteinExistence type="evidence at transcript level"/>
<comment type="subcellular location">
    <subcellularLocation>
        <location evidence="1">Nucleus</location>
    </subcellularLocation>
</comment>
<evidence type="ECO:0000313" key="9">
    <source>
        <dbReference type="EMBL" id="UHH90567.1"/>
    </source>
</evidence>
<dbReference type="GO" id="GO:0046983">
    <property type="term" value="F:protein dimerization activity"/>
    <property type="evidence" value="ECO:0007669"/>
    <property type="project" value="InterPro"/>
</dbReference>
<evidence type="ECO:0000259" key="8">
    <source>
        <dbReference type="PROSITE" id="PS51054"/>
    </source>
</evidence>
<keyword evidence="4" id="KW-0804">Transcription</keyword>
<dbReference type="EMBL" id="MW662123">
    <property type="protein sequence ID" value="UHH90567.1"/>
    <property type="molecule type" value="mRNA"/>
</dbReference>
<dbReference type="FunFam" id="4.10.280.10:FF:000079">
    <property type="entry name" value="CLUMA_CG001539, isoform A"/>
    <property type="match status" value="1"/>
</dbReference>
<feature type="domain" description="BHLH" evidence="7">
    <location>
        <begin position="40"/>
        <end position="95"/>
    </location>
</feature>
<protein>
    <submittedName>
        <fullName evidence="9">Clockwork orange</fullName>
    </submittedName>
</protein>
<reference evidence="9" key="1">
    <citation type="journal article" date="2021" name="Mol. Biol. Evol.">
        <title>Loss of Timeless Underlies an Evolutionary Transition within the Circadian Clock.</title>
        <authorList>
            <person name="Kotwica-Rolinska J."/>
            <person name="Chodakova L."/>
            <person name="Smykal V."/>
            <person name="Damulewicz M."/>
            <person name="Provaznik J."/>
            <person name="Wu B.C."/>
            <person name="Hejnikova M."/>
            <person name="Chvalova D."/>
            <person name="Dolezel D."/>
        </authorList>
    </citation>
    <scope>NUCLEOTIDE SEQUENCE</scope>
    <source>
        <strain evidence="9">Roana</strain>
    </source>
</reference>
<dbReference type="SUPFAM" id="SSF158457">
    <property type="entry name" value="Orange domain-like"/>
    <property type="match status" value="1"/>
</dbReference>